<name>A0AAF3EQV0_9BILA</name>
<evidence type="ECO:0000313" key="1">
    <source>
        <dbReference type="Proteomes" id="UP000887575"/>
    </source>
</evidence>
<keyword evidence="1" id="KW-1185">Reference proteome</keyword>
<sequence>MYTRVLLASKNERGSVSPFIDPIDLVVSNVFDAGILPFAWIGDNGNGGWTDGSPVDYAWFTLPKLWVW</sequence>
<proteinExistence type="predicted"/>
<organism evidence="1 2">
    <name type="scientific">Mesorhabditis belari</name>
    <dbReference type="NCBI Taxonomy" id="2138241"/>
    <lineage>
        <taxon>Eukaryota</taxon>
        <taxon>Metazoa</taxon>
        <taxon>Ecdysozoa</taxon>
        <taxon>Nematoda</taxon>
        <taxon>Chromadorea</taxon>
        <taxon>Rhabditida</taxon>
        <taxon>Rhabditina</taxon>
        <taxon>Rhabditomorpha</taxon>
        <taxon>Rhabditoidea</taxon>
        <taxon>Rhabditidae</taxon>
        <taxon>Mesorhabditinae</taxon>
        <taxon>Mesorhabditis</taxon>
    </lineage>
</organism>
<dbReference type="Proteomes" id="UP000887575">
    <property type="component" value="Unassembled WGS sequence"/>
</dbReference>
<evidence type="ECO:0000313" key="2">
    <source>
        <dbReference type="WBParaSite" id="MBELARI_LOCUS16273"/>
    </source>
</evidence>
<accession>A0AAF3EQV0</accession>
<reference evidence="2" key="1">
    <citation type="submission" date="2024-02" db="UniProtKB">
        <authorList>
            <consortium name="WormBaseParasite"/>
        </authorList>
    </citation>
    <scope>IDENTIFICATION</scope>
</reference>
<dbReference type="AlphaFoldDB" id="A0AAF3EQV0"/>
<dbReference type="WBParaSite" id="MBELARI_LOCUS16273">
    <property type="protein sequence ID" value="MBELARI_LOCUS16273"/>
    <property type="gene ID" value="MBELARI_LOCUS16273"/>
</dbReference>
<protein>
    <submittedName>
        <fullName evidence="2">Uncharacterized protein</fullName>
    </submittedName>
</protein>